<dbReference type="EMBL" id="CAJEWN010000498">
    <property type="protein sequence ID" value="CAD2184348.1"/>
    <property type="molecule type" value="Genomic_DNA"/>
</dbReference>
<dbReference type="Proteomes" id="UP000580250">
    <property type="component" value="Unassembled WGS sequence"/>
</dbReference>
<evidence type="ECO:0000313" key="1">
    <source>
        <dbReference type="EMBL" id="CAD2184348.1"/>
    </source>
</evidence>
<reference evidence="1 2" key="1">
    <citation type="submission" date="2020-08" db="EMBL/GenBank/DDBJ databases">
        <authorList>
            <person name="Koutsovoulos G."/>
            <person name="Danchin GJ E."/>
        </authorList>
    </citation>
    <scope>NUCLEOTIDE SEQUENCE [LARGE SCALE GENOMIC DNA]</scope>
</reference>
<sequence>MEINFLKPNDKQVEEEVLQFLLDHFLIDEPLFEGLKISREEVIPFYKGLELF</sequence>
<proteinExistence type="predicted"/>
<name>A0A6V7WBP1_MELEN</name>
<dbReference type="Gene3D" id="3.40.630.30">
    <property type="match status" value="1"/>
</dbReference>
<gene>
    <name evidence="1" type="ORF">MENT_LOCUS36694</name>
</gene>
<evidence type="ECO:0000313" key="2">
    <source>
        <dbReference type="Proteomes" id="UP000580250"/>
    </source>
</evidence>
<protein>
    <submittedName>
        <fullName evidence="1">Uncharacterized protein</fullName>
    </submittedName>
</protein>
<dbReference type="AlphaFoldDB" id="A0A6V7WBP1"/>
<comment type="caution">
    <text evidence="1">The sequence shown here is derived from an EMBL/GenBank/DDBJ whole genome shotgun (WGS) entry which is preliminary data.</text>
</comment>
<dbReference type="OrthoDB" id="10483029at2759"/>
<accession>A0A6V7WBP1</accession>
<organism evidence="1 2">
    <name type="scientific">Meloidogyne enterolobii</name>
    <name type="common">Root-knot nematode worm</name>
    <name type="synonym">Meloidogyne mayaguensis</name>
    <dbReference type="NCBI Taxonomy" id="390850"/>
    <lineage>
        <taxon>Eukaryota</taxon>
        <taxon>Metazoa</taxon>
        <taxon>Ecdysozoa</taxon>
        <taxon>Nematoda</taxon>
        <taxon>Chromadorea</taxon>
        <taxon>Rhabditida</taxon>
        <taxon>Tylenchina</taxon>
        <taxon>Tylenchomorpha</taxon>
        <taxon>Tylenchoidea</taxon>
        <taxon>Meloidogynidae</taxon>
        <taxon>Meloidogyninae</taxon>
        <taxon>Meloidogyne</taxon>
    </lineage>
</organism>